<evidence type="ECO:0000256" key="5">
    <source>
        <dbReference type="ARBA" id="ARBA00023211"/>
    </source>
</evidence>
<name>A0ABQ9NSZ8_9PEZI</name>
<keyword evidence="5 7" id="KW-0464">Manganese</keyword>
<dbReference type="InterPro" id="IPR039763">
    <property type="entry name" value="ARMT1"/>
</dbReference>
<dbReference type="Gene3D" id="3.40.50.10880">
    <property type="entry name" value="Uncharacterised protein PF01937, DUF89, domain 3"/>
    <property type="match status" value="1"/>
</dbReference>
<comment type="catalytic activity">
    <reaction evidence="6 7">
        <text>beta-D-fructose 6-phosphate = dihydroxyacetone + D-glyceraldehyde 3-phosphate</text>
        <dbReference type="Rhea" id="RHEA:28002"/>
        <dbReference type="ChEBI" id="CHEBI:16016"/>
        <dbReference type="ChEBI" id="CHEBI:57634"/>
        <dbReference type="ChEBI" id="CHEBI:59776"/>
    </reaction>
</comment>
<evidence type="ECO:0000256" key="1">
    <source>
        <dbReference type="ARBA" id="ARBA00001326"/>
    </source>
</evidence>
<comment type="domain">
    <text evidence="7">Subfamily III proteins have a conserved RTxK motif about 40-50 residues from the C-terminus; the threonine may be replaced by serine or cysteine.</text>
</comment>
<gene>
    <name evidence="9" type="primary">HRT2</name>
    <name evidence="9" type="ORF">H2201_004903</name>
</gene>
<protein>
    <recommendedName>
        <fullName evidence="7">Sugar phosphate phosphatase</fullName>
        <ecNumber evidence="7">3.1.3.-</ecNumber>
    </recommendedName>
</protein>
<reference evidence="9" key="1">
    <citation type="submission" date="2022-10" db="EMBL/GenBank/DDBJ databases">
        <title>Culturing micro-colonial fungi from biological soil crusts in the Mojave desert and describing Neophaeococcomyces mojavensis, and introducing the new genera and species Taxawa tesnikishii.</title>
        <authorList>
            <person name="Kurbessoian T."/>
            <person name="Stajich J.E."/>
        </authorList>
    </citation>
    <scope>NUCLEOTIDE SEQUENCE</scope>
    <source>
        <strain evidence="9">TK_1</strain>
    </source>
</reference>
<evidence type="ECO:0000256" key="7">
    <source>
        <dbReference type="RuleBase" id="RU367030"/>
    </source>
</evidence>
<dbReference type="Pfam" id="PF01937">
    <property type="entry name" value="ARMT1-like_dom"/>
    <property type="match status" value="1"/>
</dbReference>
<dbReference type="PANTHER" id="PTHR12260:SF6">
    <property type="entry name" value="DAMAGE-CONTROL PHOSPHATASE ARMT1"/>
    <property type="match status" value="1"/>
</dbReference>
<sequence>MEYDTKTPQYSTGDKTSFAYISARDRWPVIITGGIDDVHRATGAAQDPETQREGKKIVEGLAKLKYELQHDRHLRWDRVEETWKLVLTRDSPMPDDGERDVAGYNKELKQLGNPKWFNVPWLYSECYLYRRMNTLFSMSSKWKNYDIFARQKMSTFRSSRPAVTELAARYKELVTQLRSGTSETQSPEERGAADKLLFTEMCEICLWGNATDLSLLTNLSYEDIQKLQGSEARKASEKNIIVNDLAQAFEVLNKAKKAGKKERRVDIILDNAGFELFVDLILAGYLLSADLATEIVLHPKSIPWFVSDVVPKDFGDLLNALANPQAFYTTPSDDDKHAGKTPEPLSDKEADELSFLFQRWAGFHAEGQLAIRPNRFWTEGGSYWRLPKTAPELYEDLKESELVIFKGDLNYRKLTADAMWDPTTPFAEAIGPLGGKSGIRTLALRTSKADVIVGLPAGKDEELRATEGGGGDSGCRKWAWSGKWAVIQFCDGKS</sequence>
<evidence type="ECO:0000256" key="6">
    <source>
        <dbReference type="ARBA" id="ARBA00048809"/>
    </source>
</evidence>
<comment type="catalytic activity">
    <reaction evidence="1 7">
        <text>beta-D-fructose 1-phosphate + H2O = D-fructose + phosphate</text>
        <dbReference type="Rhea" id="RHEA:35603"/>
        <dbReference type="ChEBI" id="CHEBI:15377"/>
        <dbReference type="ChEBI" id="CHEBI:37721"/>
        <dbReference type="ChEBI" id="CHEBI:43474"/>
        <dbReference type="ChEBI" id="CHEBI:138881"/>
    </reaction>
</comment>
<feature type="domain" description="Damage-control phosphatase ARMT1-like metal-binding" evidence="8">
    <location>
        <begin position="23"/>
        <end position="462"/>
    </location>
</feature>
<comment type="caution">
    <text evidence="9">The sequence shown here is derived from an EMBL/GenBank/DDBJ whole genome shotgun (WGS) entry which is preliminary data.</text>
</comment>
<dbReference type="SUPFAM" id="SSF111321">
    <property type="entry name" value="AF1104-like"/>
    <property type="match status" value="1"/>
</dbReference>
<keyword evidence="4 7" id="KW-0378">Hydrolase</keyword>
<dbReference type="EC" id="3.1.3.-" evidence="7"/>
<evidence type="ECO:0000256" key="4">
    <source>
        <dbReference type="ARBA" id="ARBA00022801"/>
    </source>
</evidence>
<dbReference type="PANTHER" id="PTHR12260">
    <property type="entry name" value="DAMAGE-CONTROL PHOSPHATASE ARMT1"/>
    <property type="match status" value="1"/>
</dbReference>
<evidence type="ECO:0000313" key="9">
    <source>
        <dbReference type="EMBL" id="KAJ9665038.1"/>
    </source>
</evidence>
<evidence type="ECO:0000256" key="3">
    <source>
        <dbReference type="ARBA" id="ARBA00022723"/>
    </source>
</evidence>
<dbReference type="Proteomes" id="UP001172684">
    <property type="component" value="Unassembled WGS sequence"/>
</dbReference>
<keyword evidence="10" id="KW-1185">Reference proteome</keyword>
<comment type="similarity">
    <text evidence="2 7">Belongs to the damage-control phosphatase family. Sugar phosphate phosphatase III subfamily.</text>
</comment>
<evidence type="ECO:0000313" key="10">
    <source>
        <dbReference type="Proteomes" id="UP001172684"/>
    </source>
</evidence>
<organism evidence="9 10">
    <name type="scientific">Coniosporium apollinis</name>
    <dbReference type="NCBI Taxonomy" id="61459"/>
    <lineage>
        <taxon>Eukaryota</taxon>
        <taxon>Fungi</taxon>
        <taxon>Dikarya</taxon>
        <taxon>Ascomycota</taxon>
        <taxon>Pezizomycotina</taxon>
        <taxon>Dothideomycetes</taxon>
        <taxon>Dothideomycetes incertae sedis</taxon>
        <taxon>Coniosporium</taxon>
    </lineage>
</organism>
<accession>A0ABQ9NSZ8</accession>
<comment type="function">
    <text evidence="7">Metal-dependent phosphatase that shows phosphatase activity against several substrates, including fructose-1-phosphate and fructose-6-phosphate. Its preference for fructose-1-phosphate, a strong glycating agent that causes DNA damage rather than a canonical yeast metabolite, suggests a damage-control function in hexose phosphate metabolism.</text>
</comment>
<dbReference type="InterPro" id="IPR036075">
    <property type="entry name" value="ARMT-1-like_metal-bd_sf"/>
</dbReference>
<comment type="cofactor">
    <cofactor evidence="7">
        <name>Mn(2+)</name>
        <dbReference type="ChEBI" id="CHEBI:29035"/>
    </cofactor>
    <cofactor evidence="7">
        <name>Ni(2+)</name>
        <dbReference type="ChEBI" id="CHEBI:49786"/>
    </cofactor>
</comment>
<dbReference type="EMBL" id="JAPDRL010000033">
    <property type="protein sequence ID" value="KAJ9665038.1"/>
    <property type="molecule type" value="Genomic_DNA"/>
</dbReference>
<evidence type="ECO:0000256" key="2">
    <source>
        <dbReference type="ARBA" id="ARBA00009519"/>
    </source>
</evidence>
<dbReference type="Gene3D" id="1.20.930.60">
    <property type="match status" value="1"/>
</dbReference>
<evidence type="ECO:0000259" key="8">
    <source>
        <dbReference type="Pfam" id="PF01937"/>
    </source>
</evidence>
<dbReference type="InterPro" id="IPR002791">
    <property type="entry name" value="ARMT1-like_metal-bd"/>
</dbReference>
<proteinExistence type="inferred from homology"/>
<keyword evidence="3 7" id="KW-0479">Metal-binding</keyword>